<accession>A0A699W039</accession>
<name>A0A699W039_TANCI</name>
<dbReference type="EMBL" id="BKCJ011499374">
    <property type="protein sequence ID" value="GFD38361.1"/>
    <property type="molecule type" value="Genomic_DNA"/>
</dbReference>
<sequence length="71" mass="7927">PCGQLLKSKSGRSSRRYQLAANGYTGMVPLRRAPYAASGDAGREAFSGLFSCTWLLSDWELVRELRWRAGF</sequence>
<evidence type="ECO:0000313" key="1">
    <source>
        <dbReference type="EMBL" id="GFD38361.1"/>
    </source>
</evidence>
<dbReference type="AlphaFoldDB" id="A0A699W039"/>
<organism evidence="1">
    <name type="scientific">Tanacetum cinerariifolium</name>
    <name type="common">Dalmatian daisy</name>
    <name type="synonym">Chrysanthemum cinerariifolium</name>
    <dbReference type="NCBI Taxonomy" id="118510"/>
    <lineage>
        <taxon>Eukaryota</taxon>
        <taxon>Viridiplantae</taxon>
        <taxon>Streptophyta</taxon>
        <taxon>Embryophyta</taxon>
        <taxon>Tracheophyta</taxon>
        <taxon>Spermatophyta</taxon>
        <taxon>Magnoliopsida</taxon>
        <taxon>eudicotyledons</taxon>
        <taxon>Gunneridae</taxon>
        <taxon>Pentapetalae</taxon>
        <taxon>asterids</taxon>
        <taxon>campanulids</taxon>
        <taxon>Asterales</taxon>
        <taxon>Asteraceae</taxon>
        <taxon>Asteroideae</taxon>
        <taxon>Anthemideae</taxon>
        <taxon>Anthemidinae</taxon>
        <taxon>Tanacetum</taxon>
    </lineage>
</organism>
<reference evidence="1" key="1">
    <citation type="journal article" date="2019" name="Sci. Rep.">
        <title>Draft genome of Tanacetum cinerariifolium, the natural source of mosquito coil.</title>
        <authorList>
            <person name="Yamashiro T."/>
            <person name="Shiraishi A."/>
            <person name="Satake H."/>
            <person name="Nakayama K."/>
        </authorList>
    </citation>
    <scope>NUCLEOTIDE SEQUENCE</scope>
</reference>
<protein>
    <submittedName>
        <fullName evidence="1">Uncharacterized protein</fullName>
    </submittedName>
</protein>
<gene>
    <name evidence="1" type="ORF">Tci_910330</name>
</gene>
<comment type="caution">
    <text evidence="1">The sequence shown here is derived from an EMBL/GenBank/DDBJ whole genome shotgun (WGS) entry which is preliminary data.</text>
</comment>
<proteinExistence type="predicted"/>
<feature type="non-terminal residue" evidence="1">
    <location>
        <position position="1"/>
    </location>
</feature>